<evidence type="ECO:0000313" key="11">
    <source>
        <dbReference type="Proteomes" id="UP000472263"/>
    </source>
</evidence>
<keyword evidence="5" id="KW-0472">Membrane</keyword>
<keyword evidence="11" id="KW-1185">Reference proteome</keyword>
<dbReference type="SMART" id="SM00406">
    <property type="entry name" value="IGv"/>
    <property type="match status" value="2"/>
</dbReference>
<evidence type="ECO:0000256" key="4">
    <source>
        <dbReference type="ARBA" id="ARBA00022859"/>
    </source>
</evidence>
<evidence type="ECO:0000313" key="10">
    <source>
        <dbReference type="Ensembl" id="ENSMMDP00005035411.1"/>
    </source>
</evidence>
<dbReference type="InterPro" id="IPR013106">
    <property type="entry name" value="Ig_V-set"/>
</dbReference>
<dbReference type="PANTHER" id="PTHR19433">
    <property type="entry name" value="T-CELL RECEPTOR ALPHA CHAIN V REGION-RELATED"/>
    <property type="match status" value="1"/>
</dbReference>
<reference evidence="10" key="3">
    <citation type="submission" date="2025-09" db="UniProtKB">
        <authorList>
            <consortium name="Ensembl"/>
        </authorList>
    </citation>
    <scope>IDENTIFICATION</scope>
</reference>
<name>A0A667ZRD6_9TELE</name>
<evidence type="ECO:0000256" key="3">
    <source>
        <dbReference type="ARBA" id="ARBA00022729"/>
    </source>
</evidence>
<organism evidence="10 11">
    <name type="scientific">Myripristis murdjan</name>
    <name type="common">pinecone soldierfish</name>
    <dbReference type="NCBI Taxonomy" id="586833"/>
    <lineage>
        <taxon>Eukaryota</taxon>
        <taxon>Metazoa</taxon>
        <taxon>Chordata</taxon>
        <taxon>Craniata</taxon>
        <taxon>Vertebrata</taxon>
        <taxon>Euteleostomi</taxon>
        <taxon>Actinopterygii</taxon>
        <taxon>Neopterygii</taxon>
        <taxon>Teleostei</taxon>
        <taxon>Neoteleostei</taxon>
        <taxon>Acanthomorphata</taxon>
        <taxon>Holocentriformes</taxon>
        <taxon>Holocentridae</taxon>
        <taxon>Myripristis</taxon>
    </lineage>
</organism>
<dbReference type="SMART" id="SM00409">
    <property type="entry name" value="IG"/>
    <property type="match status" value="2"/>
</dbReference>
<protein>
    <recommendedName>
        <fullName evidence="9">Ig-like domain-containing protein</fullName>
    </recommendedName>
</protein>
<dbReference type="GO" id="GO:0002376">
    <property type="term" value="P:immune system process"/>
    <property type="evidence" value="ECO:0007669"/>
    <property type="project" value="UniProtKB-KW"/>
</dbReference>
<dbReference type="Proteomes" id="UP000472263">
    <property type="component" value="Chromosome 18"/>
</dbReference>
<dbReference type="AlphaFoldDB" id="A0A667ZRD6"/>
<evidence type="ECO:0000256" key="8">
    <source>
        <dbReference type="SAM" id="MobiDB-lite"/>
    </source>
</evidence>
<feature type="region of interest" description="Disordered" evidence="8">
    <location>
        <begin position="152"/>
        <end position="171"/>
    </location>
</feature>
<keyword evidence="6" id="KW-1015">Disulfide bond</keyword>
<evidence type="ECO:0000256" key="1">
    <source>
        <dbReference type="ARBA" id="ARBA00004236"/>
    </source>
</evidence>
<evidence type="ECO:0000256" key="2">
    <source>
        <dbReference type="ARBA" id="ARBA00022475"/>
    </source>
</evidence>
<dbReference type="InterPro" id="IPR007110">
    <property type="entry name" value="Ig-like_dom"/>
</dbReference>
<dbReference type="GO" id="GO:0005886">
    <property type="term" value="C:plasma membrane"/>
    <property type="evidence" value="ECO:0007669"/>
    <property type="project" value="UniProtKB-SubCell"/>
</dbReference>
<dbReference type="CDD" id="cd00099">
    <property type="entry name" value="IgV"/>
    <property type="match status" value="2"/>
</dbReference>
<dbReference type="InParanoid" id="A0A667ZRD6"/>
<keyword evidence="2" id="KW-1003">Cell membrane</keyword>
<dbReference type="InterPro" id="IPR052051">
    <property type="entry name" value="TCR_complex_component"/>
</dbReference>
<feature type="domain" description="Ig-like" evidence="9">
    <location>
        <begin position="123"/>
        <end position="216"/>
    </location>
</feature>
<evidence type="ECO:0000256" key="6">
    <source>
        <dbReference type="ARBA" id="ARBA00023157"/>
    </source>
</evidence>
<comment type="subcellular location">
    <subcellularLocation>
        <location evidence="1">Cell membrane</location>
    </subcellularLocation>
</comment>
<reference evidence="10" key="1">
    <citation type="submission" date="2019-06" db="EMBL/GenBank/DDBJ databases">
        <authorList>
            <consortium name="Wellcome Sanger Institute Data Sharing"/>
        </authorList>
    </citation>
    <scope>NUCLEOTIDE SEQUENCE [LARGE SCALE GENOMIC DNA]</scope>
</reference>
<keyword evidence="4" id="KW-0391">Immunity</keyword>
<accession>A0A667ZRD6</accession>
<dbReference type="Pfam" id="PF07686">
    <property type="entry name" value="V-set"/>
    <property type="match status" value="2"/>
</dbReference>
<proteinExistence type="predicted"/>
<dbReference type="SUPFAM" id="SSF48726">
    <property type="entry name" value="Immunoglobulin"/>
    <property type="match status" value="2"/>
</dbReference>
<keyword evidence="7" id="KW-0325">Glycoprotein</keyword>
<feature type="compositionally biased region" description="Polar residues" evidence="8">
    <location>
        <begin position="152"/>
        <end position="165"/>
    </location>
</feature>
<dbReference type="PROSITE" id="PS50835">
    <property type="entry name" value="IG_LIKE"/>
    <property type="match status" value="2"/>
</dbReference>
<keyword evidence="3" id="KW-0732">Signal</keyword>
<reference evidence="10" key="2">
    <citation type="submission" date="2025-08" db="UniProtKB">
        <authorList>
            <consortium name="Ensembl"/>
        </authorList>
    </citation>
    <scope>IDENTIFICATION</scope>
</reference>
<dbReference type="GeneTree" id="ENSGT01030000234530"/>
<feature type="domain" description="Ig-like" evidence="9">
    <location>
        <begin position="26"/>
        <end position="106"/>
    </location>
</feature>
<dbReference type="Gene3D" id="2.60.40.10">
    <property type="entry name" value="Immunoglobulins"/>
    <property type="match status" value="2"/>
</dbReference>
<dbReference type="InterPro" id="IPR036179">
    <property type="entry name" value="Ig-like_dom_sf"/>
</dbReference>
<dbReference type="Ensembl" id="ENSMMDT00005036187.1">
    <property type="protein sequence ID" value="ENSMMDP00005035411.1"/>
    <property type="gene ID" value="ENSMMDG00005016643.1"/>
</dbReference>
<dbReference type="InterPro" id="IPR003599">
    <property type="entry name" value="Ig_sub"/>
</dbReference>
<evidence type="ECO:0000259" key="9">
    <source>
        <dbReference type="PROSITE" id="PS50835"/>
    </source>
</evidence>
<dbReference type="GO" id="GO:0009617">
    <property type="term" value="P:response to bacterium"/>
    <property type="evidence" value="ECO:0007669"/>
    <property type="project" value="TreeGrafter"/>
</dbReference>
<dbReference type="PANTHER" id="PTHR19433:SF133">
    <property type="entry name" value="IMMUNE-TYPE RECEPTOR 5 PRECURSOR-RELATED"/>
    <property type="match status" value="1"/>
</dbReference>
<evidence type="ECO:0000256" key="7">
    <source>
        <dbReference type="ARBA" id="ARBA00023180"/>
    </source>
</evidence>
<sequence>SSHILMILHINIYIHTPVSVQTAELGDSVTIECQINSGMKTRVWYRVTTGRRQQLVAKIDKKGTISFGSQFNQYNKRYSVNLDGVRTDLHISTTTRGDIGTYYCGVAYADFIDFGSGTFLQLKGDSVTLSCSVHTGDCGGEHTSVFWLKSSESSGPQIISPGNKSESCERTESGSPQTSCVYKLPKQNLSSDDAGTYYCVVASCGETLFGNGTELYIKGKTLKRKISRGLFWGESHSFTVIKDTILHLYSFKRLNFQDFSFAWKDLTFESNFVRTERNWR</sequence>
<evidence type="ECO:0000256" key="5">
    <source>
        <dbReference type="ARBA" id="ARBA00023136"/>
    </source>
</evidence>
<dbReference type="InterPro" id="IPR013783">
    <property type="entry name" value="Ig-like_fold"/>
</dbReference>